<name>A0A1Y2HWY8_9FUNG</name>
<dbReference type="PIRSF" id="PIRSF025007">
    <property type="entry name" value="Sec15"/>
    <property type="match status" value="1"/>
</dbReference>
<dbReference type="InterPro" id="IPR042044">
    <property type="entry name" value="EXOC6PINT-1/Sec15/Tip20_C_dom2"/>
</dbReference>
<dbReference type="Gene3D" id="1.20.58.670">
    <property type="entry name" value="Dsl1p vesicle tethering complex, Tip20p subunit, domain D"/>
    <property type="match status" value="1"/>
</dbReference>
<keyword evidence="4" id="KW-0175">Coiled coil</keyword>
<accession>A0A1Y2HWY8</accession>
<reference evidence="8 9" key="1">
    <citation type="submission" date="2016-07" db="EMBL/GenBank/DDBJ databases">
        <title>Pervasive Adenine N6-methylation of Active Genes in Fungi.</title>
        <authorList>
            <consortium name="DOE Joint Genome Institute"/>
            <person name="Mondo S.J."/>
            <person name="Dannebaum R.O."/>
            <person name="Kuo R.C."/>
            <person name="Labutti K."/>
            <person name="Haridas S."/>
            <person name="Kuo A."/>
            <person name="Salamov A."/>
            <person name="Ahrendt S.R."/>
            <person name="Lipzen A."/>
            <person name="Sullivan W."/>
            <person name="Andreopoulos W.B."/>
            <person name="Clum A."/>
            <person name="Lindquist E."/>
            <person name="Daum C."/>
            <person name="Ramamoorthy G.K."/>
            <person name="Gryganskyi A."/>
            <person name="Culley D."/>
            <person name="Magnuson J.K."/>
            <person name="James T.Y."/>
            <person name="O'Malley M.A."/>
            <person name="Stajich J.E."/>
            <person name="Spatafora J.W."/>
            <person name="Visel A."/>
            <person name="Grigoriev I.V."/>
        </authorList>
    </citation>
    <scope>NUCLEOTIDE SEQUENCE [LARGE SCALE GENOMIC DNA]</scope>
    <source>
        <strain evidence="8 9">PL171</strain>
    </source>
</reference>
<dbReference type="InterPro" id="IPR042045">
    <property type="entry name" value="EXOC6/Sec15_C_dom1"/>
</dbReference>
<dbReference type="GO" id="GO:0006893">
    <property type="term" value="P:Golgi to plasma membrane transport"/>
    <property type="evidence" value="ECO:0007669"/>
    <property type="project" value="TreeGrafter"/>
</dbReference>
<dbReference type="AlphaFoldDB" id="A0A1Y2HWY8"/>
<comment type="similarity">
    <text evidence="1 5">Belongs to the SEC15 family.</text>
</comment>
<dbReference type="InterPro" id="IPR007225">
    <property type="entry name" value="EXOC6/Sec15"/>
</dbReference>
<evidence type="ECO:0000256" key="2">
    <source>
        <dbReference type="ARBA" id="ARBA00022448"/>
    </source>
</evidence>
<evidence type="ECO:0000256" key="1">
    <source>
        <dbReference type="ARBA" id="ARBA00007944"/>
    </source>
</evidence>
<dbReference type="Pfam" id="PF20651">
    <property type="entry name" value="EXOC6_Sec15_N"/>
    <property type="match status" value="1"/>
</dbReference>
<evidence type="ECO:0000313" key="8">
    <source>
        <dbReference type="EMBL" id="ORZ38233.1"/>
    </source>
</evidence>
<feature type="domain" description="Exocyst complex component EXOC6/Sec15 N-terminal" evidence="7">
    <location>
        <begin position="36"/>
        <end position="203"/>
    </location>
</feature>
<evidence type="ECO:0000256" key="4">
    <source>
        <dbReference type="ARBA" id="ARBA00023054"/>
    </source>
</evidence>
<dbReference type="InterPro" id="IPR048359">
    <property type="entry name" value="EXOC6_Sec15_N"/>
</dbReference>
<feature type="domain" description="Exocyst complex subunit EXOC6/Sec15 C-terminal" evidence="6">
    <location>
        <begin position="410"/>
        <end position="770"/>
    </location>
</feature>
<keyword evidence="9" id="KW-1185">Reference proteome</keyword>
<dbReference type="InterPro" id="IPR046361">
    <property type="entry name" value="EXOC6/Sec15_C"/>
</dbReference>
<evidence type="ECO:0000256" key="3">
    <source>
        <dbReference type="ARBA" id="ARBA00022483"/>
    </source>
</evidence>
<evidence type="ECO:0000259" key="7">
    <source>
        <dbReference type="Pfam" id="PF20651"/>
    </source>
</evidence>
<gene>
    <name evidence="8" type="ORF">BCR44DRAFT_132449</name>
</gene>
<dbReference type="EMBL" id="MCFL01000009">
    <property type="protein sequence ID" value="ORZ38233.1"/>
    <property type="molecule type" value="Genomic_DNA"/>
</dbReference>
<proteinExistence type="inferred from homology"/>
<protein>
    <recommendedName>
        <fullName evidence="5">Exocyst complex component SEC15</fullName>
    </recommendedName>
</protein>
<dbReference type="Pfam" id="PF04091">
    <property type="entry name" value="Sec15_C"/>
    <property type="match status" value="1"/>
</dbReference>
<evidence type="ECO:0000259" key="6">
    <source>
        <dbReference type="Pfam" id="PF04091"/>
    </source>
</evidence>
<dbReference type="Proteomes" id="UP000193411">
    <property type="component" value="Unassembled WGS sequence"/>
</dbReference>
<dbReference type="STRING" id="765915.A0A1Y2HWY8"/>
<comment type="caution">
    <text evidence="8">The sequence shown here is derived from an EMBL/GenBank/DDBJ whole genome shotgun (WGS) entry which is preliminary data.</text>
</comment>
<dbReference type="PANTHER" id="PTHR12702">
    <property type="entry name" value="SEC15"/>
    <property type="match status" value="1"/>
</dbReference>
<keyword evidence="2 5" id="KW-0813">Transport</keyword>
<dbReference type="GO" id="GO:0000145">
    <property type="term" value="C:exocyst"/>
    <property type="evidence" value="ECO:0007669"/>
    <property type="project" value="UniProtKB-UniRule"/>
</dbReference>
<dbReference type="GO" id="GO:0006886">
    <property type="term" value="P:intracellular protein transport"/>
    <property type="evidence" value="ECO:0007669"/>
    <property type="project" value="InterPro"/>
</dbReference>
<dbReference type="OrthoDB" id="10267033at2759"/>
<organism evidence="8 9">
    <name type="scientific">Catenaria anguillulae PL171</name>
    <dbReference type="NCBI Taxonomy" id="765915"/>
    <lineage>
        <taxon>Eukaryota</taxon>
        <taxon>Fungi</taxon>
        <taxon>Fungi incertae sedis</taxon>
        <taxon>Blastocladiomycota</taxon>
        <taxon>Blastocladiomycetes</taxon>
        <taxon>Blastocladiales</taxon>
        <taxon>Catenariaceae</taxon>
        <taxon>Catenaria</taxon>
    </lineage>
</organism>
<dbReference type="GO" id="GO:0016020">
    <property type="term" value="C:membrane"/>
    <property type="evidence" value="ECO:0007669"/>
    <property type="project" value="TreeGrafter"/>
</dbReference>
<sequence>MTVVADLGMAIDDLDQLGPLLKSLIKAGRQEKYLDQLAAYIAKQDAEIERLCNFHYQEFIQSVDQLLKVRTETLDLKATLTQLSAEFNTQVKSSVDKKRDLIHRRQMLVHLENTIEAISQCQSVLDLALRAKSLYETRKYYSALRCIDTIRAQLLPLMSFEFAKYMSDGLPKLQLAIRTAVHADLRDWFVAVREQQRKVGHVALDKAKQRIEQRRQRQHQRPASGVTTSMAAALNHLEGLEGFGQHDDQQQQQQQERFLLQDNDQVHVDFRPLYQAIHIDTVLGTLPELVADFEEQRRLQANLFLSLSSSSRLATNGLASADDLPQLTNLLNDVAGFFLIESTIASTTVQFRSRAAVDTLWDQTLAMLYNLVHASLLTLTDPPTYLAIQHLLVPFLETLHPCGYSTTRVAELLTSLFERYCDLLKQACSETCHELVDEDSYAAMVAKDANEYDRIRRTLRIAAIDGPASQAKGGWPRTLAFSAMVPGVCEQVEKYICEYYAFASGIAAHHAVGKADLDDVLRRAVDNLLVRYVHQPLRTLVEGQGTGAGAGGNLAQILQAYLNLDAFAMVSAEVERDLASKRYPLLHFCGRITLQATESFVTAKQSAEKRIYDMFNRKISEFIELAEYDFMPTGTGSSANKVPSPYLRDLVNFLTGVLYSTLDNLPNELKRFIYFEAFDHLANGMMDLILNPSVRRINMAFVDHFAGDVEFLERFVNGLGDANVQDTFVVLRQTINLLRAENPAEYLDATIAHRRYNRLKKANVVALMEKLNNAAGLFAHKTDKNRRKGYETVIAALKKELAERSGPPSPMRG</sequence>
<dbReference type="PANTHER" id="PTHR12702:SF0">
    <property type="entry name" value="EXOCYST COMPLEX COMPONENT 6"/>
    <property type="match status" value="1"/>
</dbReference>
<evidence type="ECO:0000313" key="9">
    <source>
        <dbReference type="Proteomes" id="UP000193411"/>
    </source>
</evidence>
<keyword evidence="3 5" id="KW-0268">Exocytosis</keyword>
<evidence type="ECO:0000256" key="5">
    <source>
        <dbReference type="PIRNR" id="PIRNR025007"/>
    </source>
</evidence>
<comment type="function">
    <text evidence="5">Component of the exocyst complex involved in the docking of exocytic vesicles with fusion sites on the plasma membrane.</text>
</comment>
<dbReference type="GO" id="GO:0090522">
    <property type="term" value="P:vesicle tethering involved in exocytosis"/>
    <property type="evidence" value="ECO:0007669"/>
    <property type="project" value="UniProtKB-UniRule"/>
</dbReference>
<dbReference type="Gene3D" id="1.10.357.30">
    <property type="entry name" value="Exocyst complex subunit Sec15 C-terminal domain, N-terminal subdomain"/>
    <property type="match status" value="1"/>
</dbReference>